<evidence type="ECO:0000259" key="4">
    <source>
        <dbReference type="Pfam" id="PF01364"/>
    </source>
</evidence>
<protein>
    <submittedName>
        <fullName evidence="5">Putative secreted protein (Por secretion system target)</fullName>
    </submittedName>
</protein>
<keyword evidence="1 3" id="KW-0732">Signal</keyword>
<accession>A0A2N3UA84</accession>
<feature type="chain" id="PRO_5014826987" evidence="3">
    <location>
        <begin position="20"/>
        <end position="1179"/>
    </location>
</feature>
<dbReference type="Gene3D" id="3.40.50.10390">
    <property type="entry name" value="Gingipain r, domain 1"/>
    <property type="match status" value="1"/>
</dbReference>
<keyword evidence="6" id="KW-1185">Reference proteome</keyword>
<feature type="signal peptide" evidence="3">
    <location>
        <begin position="1"/>
        <end position="19"/>
    </location>
</feature>
<dbReference type="Gene3D" id="2.60.40.4070">
    <property type="match status" value="1"/>
</dbReference>
<dbReference type="Gene3D" id="3.40.50.1460">
    <property type="match status" value="1"/>
</dbReference>
<feature type="region of interest" description="Disordered" evidence="2">
    <location>
        <begin position="865"/>
        <end position="887"/>
    </location>
</feature>
<organism evidence="5 6">
    <name type="scientific">Pontibacter ramchanderi</name>
    <dbReference type="NCBI Taxonomy" id="1179743"/>
    <lineage>
        <taxon>Bacteria</taxon>
        <taxon>Pseudomonadati</taxon>
        <taxon>Bacteroidota</taxon>
        <taxon>Cytophagia</taxon>
        <taxon>Cytophagales</taxon>
        <taxon>Hymenobacteraceae</taxon>
        <taxon>Pontibacter</taxon>
    </lineage>
</organism>
<name>A0A2N3UA84_9BACT</name>
<dbReference type="InterPro" id="IPR001769">
    <property type="entry name" value="Gingipain"/>
</dbReference>
<dbReference type="EMBL" id="PJMU01000003">
    <property type="protein sequence ID" value="PKV63645.1"/>
    <property type="molecule type" value="Genomic_DNA"/>
</dbReference>
<dbReference type="NCBIfam" id="TIGR04183">
    <property type="entry name" value="Por_Secre_tail"/>
    <property type="match status" value="1"/>
</dbReference>
<dbReference type="GO" id="GO:0006508">
    <property type="term" value="P:proteolysis"/>
    <property type="evidence" value="ECO:0007669"/>
    <property type="project" value="InterPro"/>
</dbReference>
<feature type="region of interest" description="Disordered" evidence="2">
    <location>
        <begin position="23"/>
        <end position="49"/>
    </location>
</feature>
<evidence type="ECO:0000256" key="2">
    <source>
        <dbReference type="SAM" id="MobiDB-lite"/>
    </source>
</evidence>
<feature type="domain" description="Gingipain" evidence="4">
    <location>
        <begin position="433"/>
        <end position="805"/>
    </location>
</feature>
<dbReference type="Proteomes" id="UP000233782">
    <property type="component" value="Unassembled WGS sequence"/>
</dbReference>
<gene>
    <name evidence="5" type="ORF">BD749_3489</name>
</gene>
<dbReference type="AlphaFoldDB" id="A0A2N3UA84"/>
<dbReference type="NCBIfam" id="NF033707">
    <property type="entry name" value="T9SS_sortase"/>
    <property type="match status" value="1"/>
</dbReference>
<evidence type="ECO:0000256" key="1">
    <source>
        <dbReference type="ARBA" id="ARBA00022729"/>
    </source>
</evidence>
<dbReference type="InterPro" id="IPR026444">
    <property type="entry name" value="Secre_tail"/>
</dbReference>
<proteinExistence type="predicted"/>
<reference evidence="5 6" key="1">
    <citation type="submission" date="2017-12" db="EMBL/GenBank/DDBJ databases">
        <title>Genomic Encyclopedia of Type Strains, Phase III (KMG-III): the genomes of soil and plant-associated and newly described type strains.</title>
        <authorList>
            <person name="Whitman W."/>
        </authorList>
    </citation>
    <scope>NUCLEOTIDE SEQUENCE [LARGE SCALE GENOMIC DNA]</scope>
    <source>
        <strain evidence="5 6">LP43</strain>
    </source>
</reference>
<evidence type="ECO:0000313" key="6">
    <source>
        <dbReference type="Proteomes" id="UP000233782"/>
    </source>
</evidence>
<dbReference type="GO" id="GO:0008234">
    <property type="term" value="F:cysteine-type peptidase activity"/>
    <property type="evidence" value="ECO:0007669"/>
    <property type="project" value="InterPro"/>
</dbReference>
<evidence type="ECO:0000256" key="3">
    <source>
        <dbReference type="SAM" id="SignalP"/>
    </source>
</evidence>
<dbReference type="SUPFAM" id="SSF52129">
    <property type="entry name" value="Caspase-like"/>
    <property type="match status" value="1"/>
</dbReference>
<dbReference type="Pfam" id="PF01364">
    <property type="entry name" value="Peptidase_C25"/>
    <property type="match status" value="1"/>
</dbReference>
<comment type="caution">
    <text evidence="5">The sequence shown here is derived from an EMBL/GenBank/DDBJ whole genome shotgun (WGS) entry which is preliminary data.</text>
</comment>
<feature type="compositionally biased region" description="Polar residues" evidence="2">
    <location>
        <begin position="37"/>
        <end position="49"/>
    </location>
</feature>
<dbReference type="CDD" id="cd02258">
    <property type="entry name" value="Peptidase_C25_N"/>
    <property type="match status" value="1"/>
</dbReference>
<dbReference type="RefSeq" id="WP_101446578.1">
    <property type="nucleotide sequence ID" value="NZ_PJMU01000003.1"/>
</dbReference>
<dbReference type="InterPro" id="IPR029030">
    <property type="entry name" value="Caspase-like_dom_sf"/>
</dbReference>
<dbReference type="OrthoDB" id="9809780at2"/>
<sequence length="1179" mass="129894">MRIFLLLYTCLLIAPPAGAQTSTASAWQHQQPEEPSSRNTTQNSQGGFATSSVLSSGNWYKIGVTESGIHRIDRALLQTLGINTQQLDPRTLQLYGNGGGMLPQPNSTPRPDDLIENAIWVTGESDGKFDEADYALFYAQGPHTWQATGDNPAFRHSHNIYSDTAYYFIRVGTSNGLRVSQREQASGAGPVITSYNERLYHERDLKNMVNSGREWYGEDFSAFTASREINLPVSDLVTGSEVRLTAFLMANSAAESSYTLRLNGHTLGTQKISGRGSFAYHPEGVNSTSTYTLNQQALGQPTSLKVGISFSTGSNATALGFLNYLELNYERQLKLYGNQTGFRSVASVANPVSTFILTGTPAGTQVWDVTDPLQPVVQPTTVAGSDLTFSAPTEVLREFVAFKENTGLKPAVFGRVANQDLHHHNLDGRLDLVILTHPLFLQEANRLAAHRRQHSNLHVEVVTTTQVYNEFSSGAQDVTAIRDYMRMLYKRSSKRGDEVLYLLLFGDASYDYKNRQPNNTNFVPVYQSRQSLHPISSYSSEDYYGFLDDEEGEWVENSTGDHLLDIGIGRLPVKTPTEAATVINKIIAYDSPGHLGKWRSQVTFVADDGDYNEHLHDAEFLSSYLEREHIRYNPNKIYLDLYPQEAVGNRQQAPAAIAAIDKAIEQGSLIVNYTGHGNEVSWAWEQILTIAHINNWRNKDRLTFLLTATCEFGRYDDPRRSSGAELALLNPNGGAVGLLTTTRPAFSSDNRVLNRNFFKAALSPLNGRMPRLGDVVRLTKNNSLTEVGGSRGVNNRNFTLLADPSQQLAYPHLQAHLTQLTSQYTDTLAALDKVTMKGVVQNAAGGIATDFDGTLHITVYEKPTTRRTFGDNTPERRDEPALPGGKVPIPVRLRENVVYSGQASVKSGAFEVGFVVPKDIDTRHGNGKISLYATNHTHDAMGADTAVVIGGTATGIAPDNTPPSISLFMDDESFVSGGTTGQHPLLLAKLSDENGLNTAGIGSGREMVAMLNEGTDSAIVLNDYYTADPDNYRAGTIHYPFKNLQEGRYTLMLKAWDTHNNPAEKRLEFIVSNNEKLTITKLLNYPNPFSGSTTFHFNHNRAGESLDIHIQIFTVSGKLVKTLQGTSLVSTSHLSEITWDGRDEINAPLARGVYVYRIIVRSQYDGATATSFEKLVLLN</sequence>
<dbReference type="InterPro" id="IPR029031">
    <property type="entry name" value="Gingipain_N_sf"/>
</dbReference>
<evidence type="ECO:0000313" key="5">
    <source>
        <dbReference type="EMBL" id="PKV63645.1"/>
    </source>
</evidence>